<proteinExistence type="predicted"/>
<evidence type="ECO:0000313" key="1">
    <source>
        <dbReference type="EMBL" id="GME35145.1"/>
    </source>
</evidence>
<accession>A0ACB5SCP7</accession>
<organism evidence="1 2">
    <name type="scientific">Neofusicoccum parvum</name>
    <dbReference type="NCBI Taxonomy" id="310453"/>
    <lineage>
        <taxon>Eukaryota</taxon>
        <taxon>Fungi</taxon>
        <taxon>Dikarya</taxon>
        <taxon>Ascomycota</taxon>
        <taxon>Pezizomycotina</taxon>
        <taxon>Dothideomycetes</taxon>
        <taxon>Dothideomycetes incertae sedis</taxon>
        <taxon>Botryosphaeriales</taxon>
        <taxon>Botryosphaeriaceae</taxon>
        <taxon>Neofusicoccum</taxon>
    </lineage>
</organism>
<name>A0ACB5SCP7_9PEZI</name>
<sequence>MIGTSPSEYLFIRACVFFLRAITPLCLLYWVARFVRPAAFRAPVVIDLWTAAEALFYLLFYVPRKYHLLQRAALHPPALSRDQRWRLFERCSTNIPDYERYLRGWFNDAPLSEIKRENLKEFLTWAFLNTGDVAEMSDDEFERYIRDIEKRLGSEIETGRGNAKCLRLSLDKVSMSHRSLIWYLCVFVVDTIASTRLSYYKFLYYRTSHRHFFSVFPLRPHNLFAKNRTPSNSITYWYRPHTAEKKLPIVFIHGIGIGLYPYVNFLREINACSTSIGNDDVGIIALEIMPISFRITSPVMQKEQMCAEINRILNAHGWDKFILASHSYGSVISTHMLHSPTISPKIASVLLIDPVTFLLHLPDVAYNFMSRKPARANEHQLSYFASKDMGVAHTLSRCFFWSDNIMWKDDLAGRDATVSLAGRDLIVDTQTVGAYLVDRHLKAADDSWKGRRWVGRGVDVLWFAGLDHAQVFDGLVDRAKLIDVLKEYCRRI</sequence>
<reference evidence="1" key="1">
    <citation type="submission" date="2024-09" db="EMBL/GenBank/DDBJ databases">
        <title>Draft Genome Sequences of Neofusicoccum parvum.</title>
        <authorList>
            <person name="Ashida A."/>
            <person name="Camagna M."/>
            <person name="Tanaka A."/>
            <person name="Takemoto D."/>
        </authorList>
    </citation>
    <scope>NUCLEOTIDE SEQUENCE</scope>
    <source>
        <strain evidence="1">PPO83</strain>
    </source>
</reference>
<evidence type="ECO:0000313" key="2">
    <source>
        <dbReference type="Proteomes" id="UP001165186"/>
    </source>
</evidence>
<keyword evidence="2" id="KW-1185">Reference proteome</keyword>
<gene>
    <name evidence="1" type="primary">g991</name>
    <name evidence="1" type="ORF">NpPPO83_00000991</name>
</gene>
<dbReference type="Proteomes" id="UP001165186">
    <property type="component" value="Unassembled WGS sequence"/>
</dbReference>
<protein>
    <submittedName>
        <fullName evidence="1">Transcription initiation protein spt5 protein</fullName>
    </submittedName>
</protein>
<comment type="caution">
    <text evidence="1">The sequence shown here is derived from an EMBL/GenBank/DDBJ whole genome shotgun (WGS) entry which is preliminary data.</text>
</comment>
<dbReference type="EMBL" id="BSXG01000071">
    <property type="protein sequence ID" value="GME35145.1"/>
    <property type="molecule type" value="Genomic_DNA"/>
</dbReference>